<proteinExistence type="predicted"/>
<reference evidence="1" key="2">
    <citation type="submission" date="2020-09" db="EMBL/GenBank/DDBJ databases">
        <authorList>
            <person name="Sun Q."/>
            <person name="Zhou Y."/>
        </authorList>
    </citation>
    <scope>NUCLEOTIDE SEQUENCE</scope>
    <source>
        <strain evidence="1">CGMCC 1.12987</strain>
    </source>
</reference>
<name>A0A917G1B3_9BACL</name>
<organism evidence="1 2">
    <name type="scientific">Paenibacillus abyssi</name>
    <dbReference type="NCBI Taxonomy" id="1340531"/>
    <lineage>
        <taxon>Bacteria</taxon>
        <taxon>Bacillati</taxon>
        <taxon>Bacillota</taxon>
        <taxon>Bacilli</taxon>
        <taxon>Bacillales</taxon>
        <taxon>Paenibacillaceae</taxon>
        <taxon>Paenibacillus</taxon>
    </lineage>
</organism>
<keyword evidence="2" id="KW-1185">Reference proteome</keyword>
<dbReference type="AlphaFoldDB" id="A0A917G1B3"/>
<dbReference type="Proteomes" id="UP000644756">
    <property type="component" value="Unassembled WGS sequence"/>
</dbReference>
<evidence type="ECO:0000313" key="2">
    <source>
        <dbReference type="Proteomes" id="UP000644756"/>
    </source>
</evidence>
<gene>
    <name evidence="1" type="ORF">GCM10010916_38420</name>
</gene>
<dbReference type="EMBL" id="BMGR01000014">
    <property type="protein sequence ID" value="GGG17927.1"/>
    <property type="molecule type" value="Genomic_DNA"/>
</dbReference>
<comment type="caution">
    <text evidence="1">The sequence shown here is derived from an EMBL/GenBank/DDBJ whole genome shotgun (WGS) entry which is preliminary data.</text>
</comment>
<accession>A0A917G1B3</accession>
<reference evidence="1" key="1">
    <citation type="journal article" date="2014" name="Int. J. Syst. Evol. Microbiol.">
        <title>Complete genome sequence of Corynebacterium casei LMG S-19264T (=DSM 44701T), isolated from a smear-ripened cheese.</title>
        <authorList>
            <consortium name="US DOE Joint Genome Institute (JGI-PGF)"/>
            <person name="Walter F."/>
            <person name="Albersmeier A."/>
            <person name="Kalinowski J."/>
            <person name="Ruckert C."/>
        </authorList>
    </citation>
    <scope>NUCLEOTIDE SEQUENCE</scope>
    <source>
        <strain evidence="1">CGMCC 1.12987</strain>
    </source>
</reference>
<sequence>MTNFSLPFVFIVALGNCMQLSKFNYKRLTNLIKDMSVQHVLKV</sequence>
<evidence type="ECO:0000313" key="1">
    <source>
        <dbReference type="EMBL" id="GGG17927.1"/>
    </source>
</evidence>
<protein>
    <submittedName>
        <fullName evidence="1">Uncharacterized protein</fullName>
    </submittedName>
</protein>